<keyword evidence="1" id="KW-0472">Membrane</keyword>
<dbReference type="GeneID" id="54326239"/>
<keyword evidence="1" id="KW-0812">Transmembrane</keyword>
<accession>A0A5M9MVE0</accession>
<evidence type="ECO:0000256" key="1">
    <source>
        <dbReference type="SAM" id="Phobius"/>
    </source>
</evidence>
<evidence type="ECO:0000313" key="2">
    <source>
        <dbReference type="EMBL" id="KAA8650848.1"/>
    </source>
</evidence>
<reference evidence="2 3" key="1">
    <citation type="submission" date="2019-08" db="EMBL/GenBank/DDBJ databases">
        <title>The genome sequence of a newly discovered highly antifungal drug resistant Aspergillus species, Aspergillus tanneri NIH 1004.</title>
        <authorList>
            <person name="Mounaud S."/>
            <person name="Singh I."/>
            <person name="Joardar V."/>
            <person name="Pakala S."/>
            <person name="Pakala S."/>
            <person name="Venepally P."/>
            <person name="Chung J.K."/>
            <person name="Losada L."/>
            <person name="Nierman W.C."/>
        </authorList>
    </citation>
    <scope>NUCLEOTIDE SEQUENCE [LARGE SCALE GENOMIC DNA]</scope>
    <source>
        <strain evidence="2 3">NIH1004</strain>
    </source>
</reference>
<protein>
    <submittedName>
        <fullName evidence="2">Uncharacterized protein</fullName>
    </submittedName>
</protein>
<feature type="transmembrane region" description="Helical" evidence="1">
    <location>
        <begin position="56"/>
        <end position="80"/>
    </location>
</feature>
<evidence type="ECO:0000313" key="3">
    <source>
        <dbReference type="Proteomes" id="UP000324241"/>
    </source>
</evidence>
<dbReference type="EMBL" id="QUQM01000001">
    <property type="protein sequence ID" value="KAA8650848.1"/>
    <property type="molecule type" value="Genomic_DNA"/>
</dbReference>
<comment type="caution">
    <text evidence="2">The sequence shown here is derived from an EMBL/GenBank/DDBJ whole genome shotgun (WGS) entry which is preliminary data.</text>
</comment>
<name>A0A5M9MVE0_9EURO</name>
<feature type="transmembrane region" description="Helical" evidence="1">
    <location>
        <begin position="31"/>
        <end position="50"/>
    </location>
</feature>
<dbReference type="OrthoDB" id="5667at2759"/>
<gene>
    <name evidence="2" type="ORF">ATNIH1004_003537</name>
</gene>
<sequence length="125" mass="13375">MWGLFAPLNYLPEMASLHGFGDFALDAIGQFNAICIVTTLSGVLVLAFWLPLDFQTYLAGIIVFSLLFGFISGGFVSALLGHRARGLTGLPIEGAIKDREGNKLTGLMYFAGATMILRRICTGAA</sequence>
<keyword evidence="1" id="KW-1133">Transmembrane helix</keyword>
<proteinExistence type="predicted"/>
<dbReference type="Proteomes" id="UP000324241">
    <property type="component" value="Unassembled WGS sequence"/>
</dbReference>
<dbReference type="AlphaFoldDB" id="A0A5M9MVE0"/>
<organism evidence="2 3">
    <name type="scientific">Aspergillus tanneri</name>
    <dbReference type="NCBI Taxonomy" id="1220188"/>
    <lineage>
        <taxon>Eukaryota</taxon>
        <taxon>Fungi</taxon>
        <taxon>Dikarya</taxon>
        <taxon>Ascomycota</taxon>
        <taxon>Pezizomycotina</taxon>
        <taxon>Eurotiomycetes</taxon>
        <taxon>Eurotiomycetidae</taxon>
        <taxon>Eurotiales</taxon>
        <taxon>Aspergillaceae</taxon>
        <taxon>Aspergillus</taxon>
        <taxon>Aspergillus subgen. Circumdati</taxon>
    </lineage>
</organism>
<dbReference type="RefSeq" id="XP_033430209.1">
    <property type="nucleotide sequence ID" value="XM_033568214.1"/>
</dbReference>